<dbReference type="PROSITE" id="PS50862">
    <property type="entry name" value="AA_TRNA_LIGASE_II"/>
    <property type="match status" value="1"/>
</dbReference>
<dbReference type="PANTHER" id="PTHR22594:SF16">
    <property type="entry name" value="ASPARAGINE--TRNA LIGASE, CYTOPLASMIC"/>
    <property type="match status" value="1"/>
</dbReference>
<dbReference type="GO" id="GO:0005737">
    <property type="term" value="C:cytoplasm"/>
    <property type="evidence" value="ECO:0007669"/>
    <property type="project" value="UniProtKB-SubCell"/>
</dbReference>
<sequence length="568" mass="63909">MATPDQIAQQVSDIQLTEVFVHEVSGNDETGNGTVELPYLTATKALQAKGDNIKIAVNKGTEEGYQPISGAALKKAKKNVEILLKKEKKQAEQAQSNADAAAAKAKEEEQRLEEAKSIVLEQDASLPQAKKIEISVSTENRGQRVAISGWVHRLRVQGKDMMFIVLRDGTGYLQCVLNNRLCHTFDALTLTLESTVTVYGVITELPEGKTAPGNHELVADYWEVVSKAPGGDEAFSNKLNEESDKDVLLNQRHLVIRGEQASAVLKVRSKLLRSFRNYFDDHGFVEVNPPCLVQTQVEGGSTLFGLDYYGEMAYLTQSSQLYLETCLPALGKVYCIAESYRAEKSRTRRHLSQFSHLEAEMPFLSFEEFLNHIEDIICETIDDLLKNPEIKALVDQLNPGFQPPSRPFMRMDYGDAIKYLKDNGITKEDGSEYQWGEDIPEAPERAMTDKINRPIMLTHFPAEIKSFYMRRAPHDNRVTESVDVLMPNVGEIVGGSMRIDTVDELMKGFEREGIDPKPYYWYIDQRKYGSSPHGGYGLGVERILAWLCNRYSVRETCLYPRFTGRCAP</sequence>
<evidence type="ECO:0000256" key="12">
    <source>
        <dbReference type="ARBA" id="ARBA00047844"/>
    </source>
</evidence>
<dbReference type="NCBIfam" id="TIGR00457">
    <property type="entry name" value="asnS"/>
    <property type="match status" value="1"/>
</dbReference>
<evidence type="ECO:0000256" key="13">
    <source>
        <dbReference type="SAM" id="Coils"/>
    </source>
</evidence>
<reference evidence="15 16" key="1">
    <citation type="journal article" date="2015" name="Genome Biol. Evol.">
        <title>Phylogenomic analyses indicate that early fungi evolved digesting cell walls of algal ancestors of land plants.</title>
        <authorList>
            <person name="Chang Y."/>
            <person name="Wang S."/>
            <person name="Sekimoto S."/>
            <person name="Aerts A.L."/>
            <person name="Choi C."/>
            <person name="Clum A."/>
            <person name="LaButti K.M."/>
            <person name="Lindquist E.A."/>
            <person name="Yee Ngan C."/>
            <person name="Ohm R.A."/>
            <person name="Salamov A.A."/>
            <person name="Grigoriev I.V."/>
            <person name="Spatafora J.W."/>
            <person name="Berbee M.L."/>
        </authorList>
    </citation>
    <scope>NUCLEOTIDE SEQUENCE [LARGE SCALE GENOMIC DNA]</scope>
    <source>
        <strain evidence="15 16">NRRL 28638</strain>
    </source>
</reference>
<evidence type="ECO:0000256" key="3">
    <source>
        <dbReference type="ARBA" id="ARBA00012816"/>
    </source>
</evidence>
<dbReference type="GO" id="GO:0005524">
    <property type="term" value="F:ATP binding"/>
    <property type="evidence" value="ECO:0007669"/>
    <property type="project" value="UniProtKB-KW"/>
</dbReference>
<keyword evidence="5" id="KW-0436">Ligase</keyword>
<dbReference type="SUPFAM" id="SSF50249">
    <property type="entry name" value="Nucleic acid-binding proteins"/>
    <property type="match status" value="1"/>
</dbReference>
<protein>
    <recommendedName>
        <fullName evidence="11">Asparagine--tRNA ligase, cytoplasmic</fullName>
        <ecNumber evidence="3">6.1.1.22</ecNumber>
    </recommendedName>
    <alternativeName>
        <fullName evidence="10">Asparaginyl-tRNA synthetase</fullName>
    </alternativeName>
</protein>
<dbReference type="EC" id="6.1.1.22" evidence="3"/>
<comment type="similarity">
    <text evidence="2">Belongs to the class-II aminoacyl-tRNA synthetase family.</text>
</comment>
<dbReference type="OMA" id="DCCLYPR"/>
<dbReference type="Pfam" id="PF20917">
    <property type="entry name" value="AsnRS_N"/>
    <property type="match status" value="1"/>
</dbReference>
<proteinExistence type="inferred from homology"/>
<dbReference type="Gene3D" id="3.30.930.10">
    <property type="entry name" value="Bira Bifunctional Protein, Domain 2"/>
    <property type="match status" value="1"/>
</dbReference>
<keyword evidence="9 15" id="KW-0030">Aminoacyl-tRNA synthetase</keyword>
<dbReference type="CDD" id="cd00776">
    <property type="entry name" value="AsxRS_core"/>
    <property type="match status" value="1"/>
</dbReference>
<dbReference type="InterPro" id="IPR004522">
    <property type="entry name" value="Asn-tRNA-ligase"/>
</dbReference>
<dbReference type="CDD" id="cd04323">
    <property type="entry name" value="AsnRS_cyto_like_N"/>
    <property type="match status" value="1"/>
</dbReference>
<dbReference type="FunFam" id="2.40.50.140:FF:000151">
    <property type="entry name" value="Asparagine--tRNA ligase, cytoplasmic"/>
    <property type="match status" value="1"/>
</dbReference>
<feature type="domain" description="Aminoacyl-transfer RNA synthetases class-II family profile" evidence="14">
    <location>
        <begin position="265"/>
        <end position="560"/>
    </location>
</feature>
<dbReference type="SUPFAM" id="SSF55681">
    <property type="entry name" value="Class II aaRS and biotin synthetases"/>
    <property type="match status" value="1"/>
</dbReference>
<keyword evidence="8" id="KW-0648">Protein biosynthesis</keyword>
<gene>
    <name evidence="15" type="ORF">CONCODRAFT_7426</name>
</gene>
<dbReference type="FunFam" id="3.30.930.10:FF:000040">
    <property type="entry name" value="Asparagine--tRNA ligase, cytoplasmic"/>
    <property type="match status" value="1"/>
</dbReference>
<keyword evidence="16" id="KW-1185">Reference proteome</keyword>
<organism evidence="15 16">
    <name type="scientific">Conidiobolus coronatus (strain ATCC 28846 / CBS 209.66 / NRRL 28638)</name>
    <name type="common">Delacroixia coronata</name>
    <dbReference type="NCBI Taxonomy" id="796925"/>
    <lineage>
        <taxon>Eukaryota</taxon>
        <taxon>Fungi</taxon>
        <taxon>Fungi incertae sedis</taxon>
        <taxon>Zoopagomycota</taxon>
        <taxon>Entomophthoromycotina</taxon>
        <taxon>Entomophthoromycetes</taxon>
        <taxon>Entomophthorales</taxon>
        <taxon>Ancylistaceae</taxon>
        <taxon>Conidiobolus</taxon>
    </lineage>
</organism>
<evidence type="ECO:0000256" key="9">
    <source>
        <dbReference type="ARBA" id="ARBA00023146"/>
    </source>
</evidence>
<evidence type="ECO:0000256" key="8">
    <source>
        <dbReference type="ARBA" id="ARBA00022917"/>
    </source>
</evidence>
<dbReference type="InterPro" id="IPR004365">
    <property type="entry name" value="NA-bd_OB_tRNA"/>
</dbReference>
<evidence type="ECO:0000256" key="11">
    <source>
        <dbReference type="ARBA" id="ARBA00039867"/>
    </source>
</evidence>
<evidence type="ECO:0000256" key="10">
    <source>
        <dbReference type="ARBA" id="ARBA00029886"/>
    </source>
</evidence>
<dbReference type="InterPro" id="IPR048952">
    <property type="entry name" value="AsnRS_N"/>
</dbReference>
<evidence type="ECO:0000256" key="4">
    <source>
        <dbReference type="ARBA" id="ARBA00022490"/>
    </source>
</evidence>
<feature type="coiled-coil region" evidence="13">
    <location>
        <begin position="73"/>
        <end position="122"/>
    </location>
</feature>
<dbReference type="Proteomes" id="UP000070444">
    <property type="component" value="Unassembled WGS sequence"/>
</dbReference>
<evidence type="ECO:0000256" key="5">
    <source>
        <dbReference type="ARBA" id="ARBA00022598"/>
    </source>
</evidence>
<name>A0A137P4Z9_CONC2</name>
<dbReference type="Gene3D" id="3.30.1910.20">
    <property type="entry name" value="asparaginyl-tRNA synthetase, N-terminal domain"/>
    <property type="match status" value="1"/>
</dbReference>
<evidence type="ECO:0000313" key="15">
    <source>
        <dbReference type="EMBL" id="KXN70090.1"/>
    </source>
</evidence>
<dbReference type="GO" id="GO:0006421">
    <property type="term" value="P:asparaginyl-tRNA aminoacylation"/>
    <property type="evidence" value="ECO:0007669"/>
    <property type="project" value="EnsemblFungi"/>
</dbReference>
<dbReference type="OrthoDB" id="1931232at2759"/>
<dbReference type="PANTHER" id="PTHR22594">
    <property type="entry name" value="ASPARTYL/LYSYL-TRNA SYNTHETASE"/>
    <property type="match status" value="1"/>
</dbReference>
<evidence type="ECO:0000256" key="7">
    <source>
        <dbReference type="ARBA" id="ARBA00022840"/>
    </source>
</evidence>
<dbReference type="STRING" id="796925.A0A137P4Z9"/>
<evidence type="ECO:0000256" key="6">
    <source>
        <dbReference type="ARBA" id="ARBA00022741"/>
    </source>
</evidence>
<evidence type="ECO:0000256" key="1">
    <source>
        <dbReference type="ARBA" id="ARBA00004496"/>
    </source>
</evidence>
<comment type="catalytic activity">
    <reaction evidence="12">
        <text>tRNA(Asn) + L-asparagine + ATP = L-asparaginyl-tRNA(Asn) + AMP + diphosphate + H(+)</text>
        <dbReference type="Rhea" id="RHEA:11180"/>
        <dbReference type="Rhea" id="RHEA-COMP:9659"/>
        <dbReference type="Rhea" id="RHEA-COMP:9674"/>
        <dbReference type="ChEBI" id="CHEBI:15378"/>
        <dbReference type="ChEBI" id="CHEBI:30616"/>
        <dbReference type="ChEBI" id="CHEBI:33019"/>
        <dbReference type="ChEBI" id="CHEBI:58048"/>
        <dbReference type="ChEBI" id="CHEBI:78442"/>
        <dbReference type="ChEBI" id="CHEBI:78515"/>
        <dbReference type="ChEBI" id="CHEBI:456215"/>
        <dbReference type="EC" id="6.1.1.22"/>
    </reaction>
</comment>
<dbReference type="InterPro" id="IPR045864">
    <property type="entry name" value="aa-tRNA-synth_II/BPL/LPL"/>
</dbReference>
<keyword evidence="6" id="KW-0547">Nucleotide-binding</keyword>
<dbReference type="InterPro" id="IPR006195">
    <property type="entry name" value="aa-tRNA-synth_II"/>
</dbReference>
<keyword evidence="7" id="KW-0067">ATP-binding</keyword>
<dbReference type="GO" id="GO:1990825">
    <property type="term" value="F:sequence-specific mRNA binding"/>
    <property type="evidence" value="ECO:0007669"/>
    <property type="project" value="EnsemblFungi"/>
</dbReference>
<dbReference type="Gene3D" id="2.40.50.140">
    <property type="entry name" value="Nucleic acid-binding proteins"/>
    <property type="match status" value="1"/>
</dbReference>
<dbReference type="EMBL" id="KQ964513">
    <property type="protein sequence ID" value="KXN70090.1"/>
    <property type="molecule type" value="Genomic_DNA"/>
</dbReference>
<dbReference type="InterPro" id="IPR012340">
    <property type="entry name" value="NA-bd_OB-fold"/>
</dbReference>
<dbReference type="PRINTS" id="PR01042">
    <property type="entry name" value="TRNASYNTHASP"/>
</dbReference>
<evidence type="ECO:0000256" key="2">
    <source>
        <dbReference type="ARBA" id="ARBA00008226"/>
    </source>
</evidence>
<comment type="subcellular location">
    <subcellularLocation>
        <location evidence="1">Cytoplasm</location>
    </subcellularLocation>
</comment>
<dbReference type="InterPro" id="IPR002312">
    <property type="entry name" value="Asp/Asn-tRNA-synth_IIb"/>
</dbReference>
<accession>A0A137P4Z9</accession>
<dbReference type="AlphaFoldDB" id="A0A137P4Z9"/>
<keyword evidence="13" id="KW-0175">Coiled coil</keyword>
<evidence type="ECO:0000313" key="16">
    <source>
        <dbReference type="Proteomes" id="UP000070444"/>
    </source>
</evidence>
<keyword evidence="4" id="KW-0963">Cytoplasm</keyword>
<dbReference type="Pfam" id="PF01336">
    <property type="entry name" value="tRNA_anti-codon"/>
    <property type="match status" value="1"/>
</dbReference>
<dbReference type="InterPro" id="IPR004364">
    <property type="entry name" value="Aa-tRNA-synt_II"/>
</dbReference>
<dbReference type="GO" id="GO:0004816">
    <property type="term" value="F:asparagine-tRNA ligase activity"/>
    <property type="evidence" value="ECO:0007669"/>
    <property type="project" value="UniProtKB-EC"/>
</dbReference>
<evidence type="ECO:0000259" key="14">
    <source>
        <dbReference type="PROSITE" id="PS50862"/>
    </source>
</evidence>
<dbReference type="Pfam" id="PF00152">
    <property type="entry name" value="tRNA-synt_2"/>
    <property type="match status" value="1"/>
</dbReference>